<dbReference type="EMBL" id="SJPM01000007">
    <property type="protein sequence ID" value="TWT94958.1"/>
    <property type="molecule type" value="Genomic_DNA"/>
</dbReference>
<sequence>MRENLIFERNLLCQGRFANSLLIWKQQASRIAEERVAIETLFIRKLRNHLRFQGKLATMRRNIKSEPLSKRSRSPNHECCC</sequence>
<accession>A0A5C6A6P4</accession>
<comment type="caution">
    <text evidence="1">The sequence shown here is derived from an EMBL/GenBank/DDBJ whole genome shotgun (WGS) entry which is preliminary data.</text>
</comment>
<evidence type="ECO:0000313" key="2">
    <source>
        <dbReference type="Proteomes" id="UP000316213"/>
    </source>
</evidence>
<evidence type="ECO:0000313" key="1">
    <source>
        <dbReference type="EMBL" id="TWT94958.1"/>
    </source>
</evidence>
<proteinExistence type="predicted"/>
<keyword evidence="2" id="KW-1185">Reference proteome</keyword>
<organism evidence="1 2">
    <name type="scientific">Neorhodopirellula pilleata</name>
    <dbReference type="NCBI Taxonomy" id="2714738"/>
    <lineage>
        <taxon>Bacteria</taxon>
        <taxon>Pseudomonadati</taxon>
        <taxon>Planctomycetota</taxon>
        <taxon>Planctomycetia</taxon>
        <taxon>Pirellulales</taxon>
        <taxon>Pirellulaceae</taxon>
        <taxon>Neorhodopirellula</taxon>
    </lineage>
</organism>
<protein>
    <submittedName>
        <fullName evidence="1">Uncharacterized protein</fullName>
    </submittedName>
</protein>
<gene>
    <name evidence="1" type="ORF">Pla100_35370</name>
</gene>
<dbReference type="Proteomes" id="UP000316213">
    <property type="component" value="Unassembled WGS sequence"/>
</dbReference>
<reference evidence="1 2" key="1">
    <citation type="submission" date="2019-02" db="EMBL/GenBank/DDBJ databases">
        <title>Deep-cultivation of Planctomycetes and their phenomic and genomic characterization uncovers novel biology.</title>
        <authorList>
            <person name="Wiegand S."/>
            <person name="Jogler M."/>
            <person name="Boedeker C."/>
            <person name="Pinto D."/>
            <person name="Vollmers J."/>
            <person name="Rivas-Marin E."/>
            <person name="Kohn T."/>
            <person name="Peeters S.H."/>
            <person name="Heuer A."/>
            <person name="Rast P."/>
            <person name="Oberbeckmann S."/>
            <person name="Bunk B."/>
            <person name="Jeske O."/>
            <person name="Meyerdierks A."/>
            <person name="Storesund J.E."/>
            <person name="Kallscheuer N."/>
            <person name="Luecker S."/>
            <person name="Lage O.M."/>
            <person name="Pohl T."/>
            <person name="Merkel B.J."/>
            <person name="Hornburger P."/>
            <person name="Mueller R.-W."/>
            <person name="Bruemmer F."/>
            <person name="Labrenz M."/>
            <person name="Spormann A.M."/>
            <person name="Op Den Camp H."/>
            <person name="Overmann J."/>
            <person name="Amann R."/>
            <person name="Jetten M.S.M."/>
            <person name="Mascher T."/>
            <person name="Medema M.H."/>
            <person name="Devos D.P."/>
            <person name="Kaster A.-K."/>
            <person name="Ovreas L."/>
            <person name="Rohde M."/>
            <person name="Galperin M.Y."/>
            <person name="Jogler C."/>
        </authorList>
    </citation>
    <scope>NUCLEOTIDE SEQUENCE [LARGE SCALE GENOMIC DNA]</scope>
    <source>
        <strain evidence="1 2">Pla100</strain>
    </source>
</reference>
<dbReference type="AlphaFoldDB" id="A0A5C6A6P4"/>
<name>A0A5C6A6P4_9BACT</name>